<dbReference type="Proteomes" id="UP001515480">
    <property type="component" value="Unassembled WGS sequence"/>
</dbReference>
<dbReference type="SUPFAM" id="SSF51197">
    <property type="entry name" value="Clavaminate synthase-like"/>
    <property type="match status" value="1"/>
</dbReference>
<dbReference type="EMBL" id="JBGBPQ010000009">
    <property type="protein sequence ID" value="KAL1519656.1"/>
    <property type="molecule type" value="Genomic_DNA"/>
</dbReference>
<feature type="region of interest" description="Disordered" evidence="2">
    <location>
        <begin position="1"/>
        <end position="30"/>
    </location>
</feature>
<sequence>MAGSGADMAQLPRLPAEAPPLRGDSSPADRAVSSLRAHGFAVVSLPSDEAAVLGRCVVTFHTALQQEHRRGVAEGRSLVPTSCDLPGESTQATLRLAAFAERAQLRYEPNASLPSDEASSPLEEAAKASAQILSLLLCSTLSSIHESGVDAPLDGARLLDAFYYPGDNAWRAMVGHERPLPTPCPAHEDVGMLTVVMDNANALEVKMGDDWSLVPLTPGECALIVGRQLDALTNGEFPACMHRVRPLTEQRTSLTFEVRCDEKAANRAAAAESARALAASNENFVRATSALSQLTDANHSSRCAVM</sequence>
<dbReference type="InterPro" id="IPR027443">
    <property type="entry name" value="IPNS-like_sf"/>
</dbReference>
<name>A0AB34JDL3_PRYPA</name>
<dbReference type="InterPro" id="IPR005123">
    <property type="entry name" value="Oxoglu/Fe-dep_dioxygenase_dom"/>
</dbReference>
<dbReference type="PANTHER" id="PTHR47990">
    <property type="entry name" value="2-OXOGLUTARATE (2OG) AND FE(II)-DEPENDENT OXYGENASE SUPERFAMILY PROTEIN-RELATED"/>
    <property type="match status" value="1"/>
</dbReference>
<evidence type="ECO:0000256" key="1">
    <source>
        <dbReference type="RuleBase" id="RU003682"/>
    </source>
</evidence>
<gene>
    <name evidence="4" type="ORF">AB1Y20_023167</name>
</gene>
<keyword evidence="5" id="KW-1185">Reference proteome</keyword>
<keyword evidence="1" id="KW-0408">Iron</keyword>
<evidence type="ECO:0000259" key="3">
    <source>
        <dbReference type="PROSITE" id="PS51471"/>
    </source>
</evidence>
<reference evidence="4 5" key="1">
    <citation type="journal article" date="2024" name="Science">
        <title>Giant polyketide synthase enzymes in the biosynthesis of giant marine polyether toxins.</title>
        <authorList>
            <person name="Fallon T.R."/>
            <person name="Shende V.V."/>
            <person name="Wierzbicki I.H."/>
            <person name="Pendleton A.L."/>
            <person name="Watervoot N.F."/>
            <person name="Auber R.P."/>
            <person name="Gonzalez D.J."/>
            <person name="Wisecaver J.H."/>
            <person name="Moore B.S."/>
        </authorList>
    </citation>
    <scope>NUCLEOTIDE SEQUENCE [LARGE SCALE GENOMIC DNA]</scope>
    <source>
        <strain evidence="4 5">12B1</strain>
    </source>
</reference>
<proteinExistence type="inferred from homology"/>
<keyword evidence="1" id="KW-0479">Metal-binding</keyword>
<dbReference type="InterPro" id="IPR044861">
    <property type="entry name" value="IPNS-like_FE2OG_OXY"/>
</dbReference>
<dbReference type="GO" id="GO:0046872">
    <property type="term" value="F:metal ion binding"/>
    <property type="evidence" value="ECO:0007669"/>
    <property type="project" value="UniProtKB-KW"/>
</dbReference>
<protein>
    <recommendedName>
        <fullName evidence="3">Fe2OG dioxygenase domain-containing protein</fullName>
    </recommendedName>
</protein>
<keyword evidence="1" id="KW-0560">Oxidoreductase</keyword>
<accession>A0AB34JDL3</accession>
<dbReference type="Gene3D" id="2.60.120.330">
    <property type="entry name" value="B-lactam Antibiotic, Isopenicillin N Synthase, Chain"/>
    <property type="match status" value="1"/>
</dbReference>
<evidence type="ECO:0000256" key="2">
    <source>
        <dbReference type="SAM" id="MobiDB-lite"/>
    </source>
</evidence>
<feature type="compositionally biased region" description="Low complexity" evidence="2">
    <location>
        <begin position="11"/>
        <end position="22"/>
    </location>
</feature>
<dbReference type="AlphaFoldDB" id="A0AB34JDL3"/>
<dbReference type="Pfam" id="PF03171">
    <property type="entry name" value="2OG-FeII_Oxy"/>
    <property type="match status" value="1"/>
</dbReference>
<comment type="similarity">
    <text evidence="1">Belongs to the iron/ascorbate-dependent oxidoreductase family.</text>
</comment>
<comment type="caution">
    <text evidence="4">The sequence shown here is derived from an EMBL/GenBank/DDBJ whole genome shotgun (WGS) entry which is preliminary data.</text>
</comment>
<organism evidence="4 5">
    <name type="scientific">Prymnesium parvum</name>
    <name type="common">Toxic golden alga</name>
    <dbReference type="NCBI Taxonomy" id="97485"/>
    <lineage>
        <taxon>Eukaryota</taxon>
        <taxon>Haptista</taxon>
        <taxon>Haptophyta</taxon>
        <taxon>Prymnesiophyceae</taxon>
        <taxon>Prymnesiales</taxon>
        <taxon>Prymnesiaceae</taxon>
        <taxon>Prymnesium</taxon>
    </lineage>
</organism>
<feature type="domain" description="Fe2OG dioxygenase" evidence="3">
    <location>
        <begin position="152"/>
        <end position="260"/>
    </location>
</feature>
<dbReference type="InterPro" id="IPR050231">
    <property type="entry name" value="Iron_ascorbate_oxido_reductase"/>
</dbReference>
<dbReference type="GO" id="GO:0016491">
    <property type="term" value="F:oxidoreductase activity"/>
    <property type="evidence" value="ECO:0007669"/>
    <property type="project" value="UniProtKB-KW"/>
</dbReference>
<dbReference type="PROSITE" id="PS51471">
    <property type="entry name" value="FE2OG_OXY"/>
    <property type="match status" value="1"/>
</dbReference>
<evidence type="ECO:0000313" key="5">
    <source>
        <dbReference type="Proteomes" id="UP001515480"/>
    </source>
</evidence>
<evidence type="ECO:0000313" key="4">
    <source>
        <dbReference type="EMBL" id="KAL1519656.1"/>
    </source>
</evidence>